<name>A0ABS5U041_9CELL</name>
<dbReference type="Pfam" id="PF04542">
    <property type="entry name" value="Sigma70_r2"/>
    <property type="match status" value="1"/>
</dbReference>
<evidence type="ECO:0000256" key="6">
    <source>
        <dbReference type="SAM" id="MobiDB-lite"/>
    </source>
</evidence>
<evidence type="ECO:0000313" key="10">
    <source>
        <dbReference type="Proteomes" id="UP000722125"/>
    </source>
</evidence>
<evidence type="ECO:0000259" key="7">
    <source>
        <dbReference type="Pfam" id="PF04542"/>
    </source>
</evidence>
<evidence type="ECO:0000256" key="2">
    <source>
        <dbReference type="ARBA" id="ARBA00023015"/>
    </source>
</evidence>
<dbReference type="InterPro" id="IPR013324">
    <property type="entry name" value="RNA_pol_sigma_r3/r4-like"/>
</dbReference>
<dbReference type="Pfam" id="PF08281">
    <property type="entry name" value="Sigma70_r4_2"/>
    <property type="match status" value="1"/>
</dbReference>
<dbReference type="InterPro" id="IPR036388">
    <property type="entry name" value="WH-like_DNA-bd_sf"/>
</dbReference>
<comment type="similarity">
    <text evidence="1">Belongs to the sigma-70 factor family. ECF subfamily.</text>
</comment>
<dbReference type="InterPro" id="IPR039425">
    <property type="entry name" value="RNA_pol_sigma-70-like"/>
</dbReference>
<dbReference type="InterPro" id="IPR013249">
    <property type="entry name" value="RNA_pol_sigma70_r4_t2"/>
</dbReference>
<keyword evidence="4" id="KW-0238">DNA-binding</keyword>
<keyword evidence="10" id="KW-1185">Reference proteome</keyword>
<dbReference type="SUPFAM" id="SSF88659">
    <property type="entry name" value="Sigma3 and sigma4 domains of RNA polymerase sigma factors"/>
    <property type="match status" value="1"/>
</dbReference>
<dbReference type="InterPro" id="IPR013325">
    <property type="entry name" value="RNA_pol_sigma_r2"/>
</dbReference>
<evidence type="ECO:0000256" key="1">
    <source>
        <dbReference type="ARBA" id="ARBA00010641"/>
    </source>
</evidence>
<sequence>MTDDPPDRQFERLFRDLVPQVRGFVRRNVPPAAVDDVVSEVFLVVWRRWDALPGPHDERRAWVFTVARFTIAREHDRARAEQERNRRWSLRAATEPVEDAGALVDGRDAVAQVLRTLPAAEREALACVAVDGLSMAQTAERLGCSVSAVTSRLARARRRLESALAPDGSLRPDDAATSTDPPPEP</sequence>
<dbReference type="InterPro" id="IPR014284">
    <property type="entry name" value="RNA_pol_sigma-70_dom"/>
</dbReference>
<keyword evidence="2" id="KW-0805">Transcription regulation</keyword>
<dbReference type="PANTHER" id="PTHR43133:SF8">
    <property type="entry name" value="RNA POLYMERASE SIGMA FACTOR HI_1459-RELATED"/>
    <property type="match status" value="1"/>
</dbReference>
<accession>A0ABS5U041</accession>
<dbReference type="InterPro" id="IPR007627">
    <property type="entry name" value="RNA_pol_sigma70_r2"/>
</dbReference>
<feature type="domain" description="RNA polymerase sigma factor 70 region 4 type 2" evidence="8">
    <location>
        <begin position="108"/>
        <end position="160"/>
    </location>
</feature>
<dbReference type="NCBIfam" id="TIGR02937">
    <property type="entry name" value="sigma70-ECF"/>
    <property type="match status" value="1"/>
</dbReference>
<gene>
    <name evidence="9" type="ORF">KIN34_10465</name>
</gene>
<comment type="caution">
    <text evidence="9">The sequence shown here is derived from an EMBL/GenBank/DDBJ whole genome shotgun (WGS) entry which is preliminary data.</text>
</comment>
<dbReference type="RefSeq" id="WP_214350098.1">
    <property type="nucleotide sequence ID" value="NZ_JAHBOH010000001.1"/>
</dbReference>
<evidence type="ECO:0000256" key="4">
    <source>
        <dbReference type="ARBA" id="ARBA00023125"/>
    </source>
</evidence>
<dbReference type="Proteomes" id="UP000722125">
    <property type="component" value="Unassembled WGS sequence"/>
</dbReference>
<evidence type="ECO:0000259" key="8">
    <source>
        <dbReference type="Pfam" id="PF08281"/>
    </source>
</evidence>
<evidence type="ECO:0000256" key="3">
    <source>
        <dbReference type="ARBA" id="ARBA00023082"/>
    </source>
</evidence>
<evidence type="ECO:0000313" key="9">
    <source>
        <dbReference type="EMBL" id="MBT0994707.1"/>
    </source>
</evidence>
<dbReference type="EMBL" id="JAHBOH010000001">
    <property type="protein sequence ID" value="MBT0994707.1"/>
    <property type="molecule type" value="Genomic_DNA"/>
</dbReference>
<evidence type="ECO:0000256" key="5">
    <source>
        <dbReference type="ARBA" id="ARBA00023163"/>
    </source>
</evidence>
<feature type="domain" description="RNA polymerase sigma-70 region 2" evidence="7">
    <location>
        <begin position="13"/>
        <end position="79"/>
    </location>
</feature>
<dbReference type="Gene3D" id="1.10.10.10">
    <property type="entry name" value="Winged helix-like DNA-binding domain superfamily/Winged helix DNA-binding domain"/>
    <property type="match status" value="1"/>
</dbReference>
<reference evidence="9 10" key="1">
    <citation type="submission" date="2021-05" db="EMBL/GenBank/DDBJ databases">
        <title>Description of Cellulomonas sp. DKR-3 sp. nov.</title>
        <authorList>
            <person name="Dahal R.H."/>
            <person name="Chaudhary D.K."/>
        </authorList>
    </citation>
    <scope>NUCLEOTIDE SEQUENCE [LARGE SCALE GENOMIC DNA]</scope>
    <source>
        <strain evidence="9 10">DKR-3</strain>
    </source>
</reference>
<dbReference type="PANTHER" id="PTHR43133">
    <property type="entry name" value="RNA POLYMERASE ECF-TYPE SIGMA FACTO"/>
    <property type="match status" value="1"/>
</dbReference>
<proteinExistence type="inferred from homology"/>
<feature type="region of interest" description="Disordered" evidence="6">
    <location>
        <begin position="162"/>
        <end position="185"/>
    </location>
</feature>
<keyword evidence="5" id="KW-0804">Transcription</keyword>
<dbReference type="SUPFAM" id="SSF88946">
    <property type="entry name" value="Sigma2 domain of RNA polymerase sigma factors"/>
    <property type="match status" value="1"/>
</dbReference>
<dbReference type="Gene3D" id="1.10.1740.10">
    <property type="match status" value="1"/>
</dbReference>
<organism evidence="9 10">
    <name type="scientific">Cellulomonas fulva</name>
    <dbReference type="NCBI Taxonomy" id="2835530"/>
    <lineage>
        <taxon>Bacteria</taxon>
        <taxon>Bacillati</taxon>
        <taxon>Actinomycetota</taxon>
        <taxon>Actinomycetes</taxon>
        <taxon>Micrococcales</taxon>
        <taxon>Cellulomonadaceae</taxon>
        <taxon>Cellulomonas</taxon>
    </lineage>
</organism>
<keyword evidence="3" id="KW-0731">Sigma factor</keyword>
<protein>
    <submittedName>
        <fullName evidence="9">Sigma-70 family RNA polymerase sigma factor</fullName>
    </submittedName>
</protein>